<accession>A0ABX1G0Y7</accession>
<name>A0ABX1G0Y7_9MICC</name>
<dbReference type="EMBL" id="JAAWVT010000001">
    <property type="protein sequence ID" value="NKG19889.1"/>
    <property type="molecule type" value="Genomic_DNA"/>
</dbReference>
<reference evidence="1 2" key="1">
    <citation type="submission" date="2020-04" db="EMBL/GenBank/DDBJ databases">
        <title>Paeniglutamicibacter sp. ANT13_2, a novel actinomycete isolated from sediment in Antarctica.</title>
        <authorList>
            <person name="Sakdapetsiri C."/>
            <person name="Pinyakong O."/>
        </authorList>
    </citation>
    <scope>NUCLEOTIDE SEQUENCE [LARGE SCALE GENOMIC DNA]</scope>
    <source>
        <strain evidence="1 2">ANT13_2</strain>
    </source>
</reference>
<evidence type="ECO:0000313" key="1">
    <source>
        <dbReference type="EMBL" id="NKG19889.1"/>
    </source>
</evidence>
<evidence type="ECO:0000313" key="2">
    <source>
        <dbReference type="Proteomes" id="UP000746595"/>
    </source>
</evidence>
<organism evidence="1 2">
    <name type="scientific">Paeniglutamicibacter terrestris</name>
    <dbReference type="NCBI Taxonomy" id="2723403"/>
    <lineage>
        <taxon>Bacteria</taxon>
        <taxon>Bacillati</taxon>
        <taxon>Actinomycetota</taxon>
        <taxon>Actinomycetes</taxon>
        <taxon>Micrococcales</taxon>
        <taxon>Micrococcaceae</taxon>
        <taxon>Paeniglutamicibacter</taxon>
    </lineage>
</organism>
<dbReference type="RefSeq" id="WP_168150780.1">
    <property type="nucleotide sequence ID" value="NZ_JAAWVT010000001.1"/>
</dbReference>
<gene>
    <name evidence="1" type="ORF">HED64_04080</name>
</gene>
<proteinExistence type="predicted"/>
<dbReference type="Proteomes" id="UP000746595">
    <property type="component" value="Unassembled WGS sequence"/>
</dbReference>
<protein>
    <submittedName>
        <fullName evidence="1">Uncharacterized protein</fullName>
    </submittedName>
</protein>
<sequence length="162" mass="17863">MTTLESISTLEHGTLIDALAWNALLEDPQPERPLFWYESINGQATEWQELQGISHLAQLINGLPEDQDFMVVQDDDPETRYAQSMRLENGKFTVELAMFLPNGALNLRVGKGVAAISEPNRPDEVATLLQELSPAEAVQILMSWASGRGLPAGYAGSIYSYV</sequence>
<keyword evidence="2" id="KW-1185">Reference proteome</keyword>
<comment type="caution">
    <text evidence="1">The sequence shown here is derived from an EMBL/GenBank/DDBJ whole genome shotgun (WGS) entry which is preliminary data.</text>
</comment>